<feature type="compositionally biased region" description="Low complexity" evidence="1">
    <location>
        <begin position="183"/>
        <end position="193"/>
    </location>
</feature>
<keyword evidence="3" id="KW-1185">Reference proteome</keyword>
<feature type="region of interest" description="Disordered" evidence="1">
    <location>
        <begin position="152"/>
        <end position="224"/>
    </location>
</feature>
<evidence type="ECO:0000313" key="2">
    <source>
        <dbReference type="EMBL" id="GFY61564.1"/>
    </source>
</evidence>
<reference evidence="2" key="1">
    <citation type="submission" date="2020-08" db="EMBL/GenBank/DDBJ databases">
        <title>Multicomponent nature underlies the extraordinary mechanical properties of spider dragline silk.</title>
        <authorList>
            <person name="Kono N."/>
            <person name="Nakamura H."/>
            <person name="Mori M."/>
            <person name="Yoshida Y."/>
            <person name="Ohtoshi R."/>
            <person name="Malay A.D."/>
            <person name="Moran D.A.P."/>
            <person name="Tomita M."/>
            <person name="Numata K."/>
            <person name="Arakawa K."/>
        </authorList>
    </citation>
    <scope>NUCLEOTIDE SEQUENCE</scope>
</reference>
<organism evidence="2 3">
    <name type="scientific">Trichonephila inaurata madagascariensis</name>
    <dbReference type="NCBI Taxonomy" id="2747483"/>
    <lineage>
        <taxon>Eukaryota</taxon>
        <taxon>Metazoa</taxon>
        <taxon>Ecdysozoa</taxon>
        <taxon>Arthropoda</taxon>
        <taxon>Chelicerata</taxon>
        <taxon>Arachnida</taxon>
        <taxon>Araneae</taxon>
        <taxon>Araneomorphae</taxon>
        <taxon>Entelegynae</taxon>
        <taxon>Araneoidea</taxon>
        <taxon>Nephilidae</taxon>
        <taxon>Trichonephila</taxon>
        <taxon>Trichonephila inaurata</taxon>
    </lineage>
</organism>
<accession>A0A8X7CE34</accession>
<proteinExistence type="predicted"/>
<evidence type="ECO:0000256" key="1">
    <source>
        <dbReference type="SAM" id="MobiDB-lite"/>
    </source>
</evidence>
<dbReference type="Proteomes" id="UP000886998">
    <property type="component" value="Unassembled WGS sequence"/>
</dbReference>
<comment type="caution">
    <text evidence="2">The sequence shown here is derived from an EMBL/GenBank/DDBJ whole genome shotgun (WGS) entry which is preliminary data.</text>
</comment>
<dbReference type="OrthoDB" id="6434753at2759"/>
<feature type="compositionally biased region" description="Basic and acidic residues" evidence="1">
    <location>
        <begin position="208"/>
        <end position="219"/>
    </location>
</feature>
<gene>
    <name evidence="2" type="primary">AVEN_252243_1</name>
    <name evidence="2" type="ORF">TNIN_467211</name>
</gene>
<protein>
    <submittedName>
        <fullName evidence="2">Uncharacterized protein</fullName>
    </submittedName>
</protein>
<sequence length="298" mass="34486">MENRRLFCLKRDPALGSSTLIPPQLEQHTLFLKPLVTKKLRDEYKEKTGEDFGIVVNVGNAEPSDIKILYGEGDVVEIKIEQPPTPFNGMTFARTCHYRYELPENIDKTTLKALKTLDNYLVILPDFLLREGWENCTLAERYSNFYERVVESPSPSPLKVPTLPHKERVQKTAEESPQAEPMVVEQPSVSSEQSELEVVEQPQAISEDELRRRREESDKICPPGSQLEVTEMDRFIRPSIDLLVLRNNLLNIERYVYRLRKFVENSSFIVEDKLTVEQVIYHSARQSKRYHHGESVLA</sequence>
<feature type="compositionally biased region" description="Basic and acidic residues" evidence="1">
    <location>
        <begin position="164"/>
        <end position="174"/>
    </location>
</feature>
<dbReference type="InterPro" id="IPR008978">
    <property type="entry name" value="HSP20-like_chaperone"/>
</dbReference>
<dbReference type="Gene3D" id="2.60.40.790">
    <property type="match status" value="1"/>
</dbReference>
<evidence type="ECO:0000313" key="3">
    <source>
        <dbReference type="Proteomes" id="UP000886998"/>
    </source>
</evidence>
<name>A0A8X7CE34_9ARAC</name>
<dbReference type="EMBL" id="BMAV01013696">
    <property type="protein sequence ID" value="GFY61564.1"/>
    <property type="molecule type" value="Genomic_DNA"/>
</dbReference>
<dbReference type="AlphaFoldDB" id="A0A8X7CE34"/>